<evidence type="ECO:0000256" key="1">
    <source>
        <dbReference type="ARBA" id="ARBA00009747"/>
    </source>
</evidence>
<keyword evidence="5 8" id="KW-0547">Nucleotide-binding</keyword>
<name>A0AB38YE94_9GAMM</name>
<feature type="binding site" evidence="8">
    <location>
        <position position="121"/>
    </location>
    <ligand>
        <name>ATP</name>
        <dbReference type="ChEBI" id="CHEBI:30616"/>
    </ligand>
</feature>
<keyword evidence="7 8" id="KW-0460">Magnesium</keyword>
<comment type="cofactor">
    <cofactor evidence="8">
        <name>Mg(2+)</name>
        <dbReference type="ChEBI" id="CHEBI:18420"/>
    </cofactor>
    <cofactor evidence="8">
        <name>Mn(2+)</name>
        <dbReference type="ChEBI" id="CHEBI:29035"/>
    </cofactor>
</comment>
<proteinExistence type="inferred from homology"/>
<dbReference type="PANTHER" id="PTHR32057">
    <property type="entry name" value="PROTEIN ADENYLYLTRANSFERASE SELO, MITOCHONDRIAL"/>
    <property type="match status" value="1"/>
</dbReference>
<keyword evidence="4 8" id="KW-0479">Metal-binding</keyword>
<accession>A0AB38YE94</accession>
<dbReference type="GO" id="GO:0000287">
    <property type="term" value="F:magnesium ion binding"/>
    <property type="evidence" value="ECO:0007669"/>
    <property type="project" value="UniProtKB-UniRule"/>
</dbReference>
<sequence length="483" mass="53328">MKIPFDNSYARLPERFFARTSPVRVPEPALIAWNEALSAELNILADPSDTSLLARVFSGNQLPEGADPVAQAYAGHQFGQFVPQLGDGRAVLLGEVVDQHGQRRDIQLKGAGRTPFSRGGDGRAPIGPVLREYLVSEAMHALGVPTTRALAAVRTGESVFRDYAQPGAIITRIAASHIRIGTFQYFAARGDQEALNTLVDHSLARHYPDALPQAPKEMPASMVLLEQVVARQAQLVAHWMSLGFIHGVMNTDNMTISGETIDYGPCAFMEQYDPQTVFSAIDRDGRYAWHNQPRIAQWNLARLAEALLNANDDPSSALPEAERLIGSFMPQYEAAWRQRMGGKLGLHQLDESDDALIQQLLDELYQQQADFTQSFHQLIARRTHAQAPTVVSAQWLSAWLDRLAQADTTVDEQVAVMRQSSPSVIPRNHLVAEVIAAAEDDADYAPFQRLLAVVTAPQHAPEDARLMQPAEPQERVFRTFCGT</sequence>
<dbReference type="AlphaFoldDB" id="A0AB38YE94"/>
<dbReference type="GO" id="GO:0005524">
    <property type="term" value="F:ATP binding"/>
    <property type="evidence" value="ECO:0007669"/>
    <property type="project" value="UniProtKB-UniRule"/>
</dbReference>
<dbReference type="PANTHER" id="PTHR32057:SF14">
    <property type="entry name" value="PROTEIN ADENYLYLTRANSFERASE SELO, MITOCHONDRIAL"/>
    <property type="match status" value="1"/>
</dbReference>
<evidence type="ECO:0000256" key="7">
    <source>
        <dbReference type="ARBA" id="ARBA00022842"/>
    </source>
</evidence>
<keyword evidence="2 8" id="KW-0808">Transferase</keyword>
<feature type="binding site" evidence="8">
    <location>
        <position position="109"/>
    </location>
    <ligand>
        <name>ATP</name>
        <dbReference type="ChEBI" id="CHEBI:30616"/>
    </ligand>
</feature>
<dbReference type="GO" id="GO:0030145">
    <property type="term" value="F:manganese ion binding"/>
    <property type="evidence" value="ECO:0007669"/>
    <property type="project" value="UniProtKB-UniRule"/>
</dbReference>
<evidence type="ECO:0000256" key="4">
    <source>
        <dbReference type="ARBA" id="ARBA00022723"/>
    </source>
</evidence>
<comment type="function">
    <text evidence="8">Nucleotidyltransferase involved in the post-translational modification of proteins. It can catalyze the addition of adenosine monophosphate (AMP) or uridine monophosphate (UMP) to a protein, resulting in modifications known as AMPylation and UMPylation.</text>
</comment>
<feature type="binding site" evidence="8">
    <location>
        <position position="253"/>
    </location>
    <ligand>
        <name>Mg(2+)</name>
        <dbReference type="ChEBI" id="CHEBI:18420"/>
    </ligand>
</feature>
<evidence type="ECO:0000256" key="5">
    <source>
        <dbReference type="ARBA" id="ARBA00022741"/>
    </source>
</evidence>
<comment type="catalytic activity">
    <reaction evidence="8">
        <text>L-seryl-[protein] + UTP = O-(5'-uridylyl)-L-seryl-[protein] + diphosphate</text>
        <dbReference type="Rhea" id="RHEA:64604"/>
        <dbReference type="Rhea" id="RHEA-COMP:9863"/>
        <dbReference type="Rhea" id="RHEA-COMP:16635"/>
        <dbReference type="ChEBI" id="CHEBI:29999"/>
        <dbReference type="ChEBI" id="CHEBI:33019"/>
        <dbReference type="ChEBI" id="CHEBI:46398"/>
        <dbReference type="ChEBI" id="CHEBI:156051"/>
    </reaction>
</comment>
<evidence type="ECO:0000256" key="8">
    <source>
        <dbReference type="HAMAP-Rule" id="MF_00692"/>
    </source>
</evidence>
<keyword evidence="8" id="KW-0464">Manganese</keyword>
<keyword evidence="3 8" id="KW-0548">Nucleotidyltransferase</keyword>
<evidence type="ECO:0000256" key="6">
    <source>
        <dbReference type="ARBA" id="ARBA00022840"/>
    </source>
</evidence>
<comment type="similarity">
    <text evidence="1 8">Belongs to the SELO family.</text>
</comment>
<evidence type="ECO:0000256" key="2">
    <source>
        <dbReference type="ARBA" id="ARBA00022679"/>
    </source>
</evidence>
<feature type="binding site" evidence="8">
    <location>
        <position position="262"/>
    </location>
    <ligand>
        <name>ATP</name>
        <dbReference type="ChEBI" id="CHEBI:30616"/>
    </ligand>
</feature>
<dbReference type="EC" id="2.7.7.108" evidence="8"/>
<comment type="catalytic activity">
    <reaction evidence="8">
        <text>L-threonyl-[protein] + ATP = 3-O-(5'-adenylyl)-L-threonyl-[protein] + diphosphate</text>
        <dbReference type="Rhea" id="RHEA:54292"/>
        <dbReference type="Rhea" id="RHEA-COMP:11060"/>
        <dbReference type="Rhea" id="RHEA-COMP:13847"/>
        <dbReference type="ChEBI" id="CHEBI:30013"/>
        <dbReference type="ChEBI" id="CHEBI:30616"/>
        <dbReference type="ChEBI" id="CHEBI:33019"/>
        <dbReference type="ChEBI" id="CHEBI:138113"/>
        <dbReference type="EC" id="2.7.7.108"/>
    </reaction>
</comment>
<dbReference type="Pfam" id="PF02696">
    <property type="entry name" value="SelO"/>
    <property type="match status" value="1"/>
</dbReference>
<feature type="binding site" evidence="8">
    <location>
        <position position="179"/>
    </location>
    <ligand>
        <name>ATP</name>
        <dbReference type="ChEBI" id="CHEBI:30616"/>
    </ligand>
</feature>
<dbReference type="HAMAP" id="MF_00692">
    <property type="entry name" value="SelO"/>
    <property type="match status" value="1"/>
</dbReference>
<dbReference type="GO" id="GO:0070733">
    <property type="term" value="F:AMPylase activity"/>
    <property type="evidence" value="ECO:0007669"/>
    <property type="project" value="UniProtKB-EC"/>
</dbReference>
<dbReference type="EMBL" id="CP101717">
    <property type="protein sequence ID" value="WLD57617.1"/>
    <property type="molecule type" value="Genomic_DNA"/>
</dbReference>
<comment type="catalytic activity">
    <reaction evidence="8">
        <text>L-seryl-[protein] + ATP = 3-O-(5'-adenylyl)-L-seryl-[protein] + diphosphate</text>
        <dbReference type="Rhea" id="RHEA:58120"/>
        <dbReference type="Rhea" id="RHEA-COMP:9863"/>
        <dbReference type="Rhea" id="RHEA-COMP:15073"/>
        <dbReference type="ChEBI" id="CHEBI:29999"/>
        <dbReference type="ChEBI" id="CHEBI:30616"/>
        <dbReference type="ChEBI" id="CHEBI:33019"/>
        <dbReference type="ChEBI" id="CHEBI:142516"/>
        <dbReference type="EC" id="2.7.7.108"/>
    </reaction>
</comment>
<gene>
    <name evidence="8" type="primary">ydiU</name>
    <name evidence="8" type="synonym">selO</name>
    <name evidence="9" type="ORF">NFC81_12980</name>
</gene>
<feature type="binding site" evidence="8">
    <location>
        <position position="172"/>
    </location>
    <ligand>
        <name>ATP</name>
        <dbReference type="ChEBI" id="CHEBI:30616"/>
    </ligand>
</feature>
<dbReference type="InterPro" id="IPR003846">
    <property type="entry name" value="SelO"/>
</dbReference>
<reference evidence="9" key="1">
    <citation type="submission" date="2022-07" db="EMBL/GenBank/DDBJ databases">
        <title>Complete genome sequence of Salinispirillum sp. LH10-3-1 capable of multiple carbohydrate inversion isolated from a soda lake.</title>
        <authorList>
            <person name="Liu J."/>
            <person name="Zhai Y."/>
            <person name="Zhang H."/>
            <person name="Yang H."/>
            <person name="Qu J."/>
            <person name="Li J."/>
        </authorList>
    </citation>
    <scope>NUCLEOTIDE SEQUENCE</scope>
    <source>
        <strain evidence="9">LH 10-3-1</strain>
    </source>
</reference>
<feature type="binding site" evidence="8">
    <location>
        <position position="88"/>
    </location>
    <ligand>
        <name>ATP</name>
        <dbReference type="ChEBI" id="CHEBI:30616"/>
    </ligand>
</feature>
<feature type="active site" description="Proton acceptor" evidence="8">
    <location>
        <position position="252"/>
    </location>
</feature>
<feature type="binding site" evidence="8">
    <location>
        <position position="122"/>
    </location>
    <ligand>
        <name>ATP</name>
        <dbReference type="ChEBI" id="CHEBI:30616"/>
    </ligand>
</feature>
<feature type="binding site" evidence="8">
    <location>
        <position position="86"/>
    </location>
    <ligand>
        <name>ATP</name>
        <dbReference type="ChEBI" id="CHEBI:30616"/>
    </ligand>
</feature>
<comment type="catalytic activity">
    <reaction evidence="8">
        <text>L-histidyl-[protein] + UTP = N(tele)-(5'-uridylyl)-L-histidyl-[protein] + diphosphate</text>
        <dbReference type="Rhea" id="RHEA:83891"/>
        <dbReference type="Rhea" id="RHEA-COMP:9745"/>
        <dbReference type="Rhea" id="RHEA-COMP:20239"/>
        <dbReference type="ChEBI" id="CHEBI:29979"/>
        <dbReference type="ChEBI" id="CHEBI:33019"/>
        <dbReference type="ChEBI" id="CHEBI:46398"/>
        <dbReference type="ChEBI" id="CHEBI:233474"/>
    </reaction>
</comment>
<organism evidence="9">
    <name type="scientific">Salinispirillum sp. LH 10-3-1</name>
    <dbReference type="NCBI Taxonomy" id="2952525"/>
    <lineage>
        <taxon>Bacteria</taxon>
        <taxon>Pseudomonadati</taxon>
        <taxon>Pseudomonadota</taxon>
        <taxon>Gammaproteobacteria</taxon>
        <taxon>Oceanospirillales</taxon>
        <taxon>Saccharospirillaceae</taxon>
        <taxon>Salinispirillum</taxon>
    </lineage>
</organism>
<comment type="catalytic activity">
    <reaction evidence="8">
        <text>L-tyrosyl-[protein] + ATP = O-(5'-adenylyl)-L-tyrosyl-[protein] + diphosphate</text>
        <dbReference type="Rhea" id="RHEA:54288"/>
        <dbReference type="Rhea" id="RHEA-COMP:10136"/>
        <dbReference type="Rhea" id="RHEA-COMP:13846"/>
        <dbReference type="ChEBI" id="CHEBI:30616"/>
        <dbReference type="ChEBI" id="CHEBI:33019"/>
        <dbReference type="ChEBI" id="CHEBI:46858"/>
        <dbReference type="ChEBI" id="CHEBI:83624"/>
        <dbReference type="EC" id="2.7.7.108"/>
    </reaction>
</comment>
<protein>
    <recommendedName>
        <fullName evidence="8">Protein nucleotidyltransferase YdiU</fullName>
        <ecNumber evidence="8">2.7.7.-</ecNumber>
    </recommendedName>
    <alternativeName>
        <fullName evidence="8">Protein adenylyltransferase YdiU</fullName>
        <ecNumber evidence="8">2.7.7.108</ecNumber>
    </alternativeName>
    <alternativeName>
        <fullName evidence="8">Protein uridylyltransferase YdiU</fullName>
        <ecNumber evidence="8">2.7.7.-</ecNumber>
    </alternativeName>
</protein>
<comment type="catalytic activity">
    <reaction evidence="8">
        <text>L-tyrosyl-[protein] + UTP = O-(5'-uridylyl)-L-tyrosyl-[protein] + diphosphate</text>
        <dbReference type="Rhea" id="RHEA:83887"/>
        <dbReference type="Rhea" id="RHEA-COMP:10136"/>
        <dbReference type="Rhea" id="RHEA-COMP:20238"/>
        <dbReference type="ChEBI" id="CHEBI:33019"/>
        <dbReference type="ChEBI" id="CHEBI:46398"/>
        <dbReference type="ChEBI" id="CHEBI:46858"/>
        <dbReference type="ChEBI" id="CHEBI:90602"/>
    </reaction>
</comment>
<keyword evidence="6 8" id="KW-0067">ATP-binding</keyword>
<dbReference type="NCBIfam" id="NF000658">
    <property type="entry name" value="PRK00029.1"/>
    <property type="match status" value="1"/>
</dbReference>
<dbReference type="RefSeq" id="WP_304994902.1">
    <property type="nucleotide sequence ID" value="NZ_CP101717.1"/>
</dbReference>
<dbReference type="EC" id="2.7.7.-" evidence="8"/>
<feature type="binding site" evidence="8">
    <location>
        <position position="262"/>
    </location>
    <ligand>
        <name>Mg(2+)</name>
        <dbReference type="ChEBI" id="CHEBI:18420"/>
    </ligand>
</feature>
<evidence type="ECO:0000256" key="3">
    <source>
        <dbReference type="ARBA" id="ARBA00022695"/>
    </source>
</evidence>
<feature type="binding site" evidence="8">
    <location>
        <position position="89"/>
    </location>
    <ligand>
        <name>ATP</name>
        <dbReference type="ChEBI" id="CHEBI:30616"/>
    </ligand>
</feature>
<evidence type="ECO:0000313" key="9">
    <source>
        <dbReference type="EMBL" id="WLD57617.1"/>
    </source>
</evidence>